<dbReference type="SUPFAM" id="SSF52540">
    <property type="entry name" value="P-loop containing nucleoside triphosphate hydrolases"/>
    <property type="match status" value="1"/>
</dbReference>
<dbReference type="PANTHER" id="PTHR13710">
    <property type="entry name" value="DNA HELICASE RECQ FAMILY MEMBER"/>
    <property type="match status" value="1"/>
</dbReference>
<gene>
    <name evidence="9" type="ORF">PLOB_00040767</name>
</gene>
<dbReference type="InterPro" id="IPR027417">
    <property type="entry name" value="P-loop_NTPase"/>
</dbReference>
<evidence type="ECO:0000256" key="7">
    <source>
        <dbReference type="ARBA" id="ARBA00044542"/>
    </source>
</evidence>
<evidence type="ECO:0000313" key="9">
    <source>
        <dbReference type="EMBL" id="CAH3139690.1"/>
    </source>
</evidence>
<sequence>MNRNEKVEMNQDDSEIQSIFCNHSGQMKIFIYLLLVTLFCQRGLGKKGKAAFREAFGRVAELRSCLQSGTPLLALTATANKEMRNRLIKCLGMKSGDIIIVSPNKDNIRFTVLQADKQFLCFNWLLEEKQNTPFSIVFCKTVNDIVSLLTYFLMKLGNSGLYVYGEGPIHERCLLGVYYSQTPKHHKDCVSGNVRVVFATTSLSMGIDFAHVKYVIHYGPSNNLTSHLQEAGRGGRDGNQAFHITLYHGRHLITCEGDIKTAVKHSLKSCCRVQFLRSFDETVSPLEPQHDCCSVCHQSCNCLGDGCGKVVPEFDFVPESMEDVKKSRDVSENDKECVKEALKEVQRSLSCQTQVRMFDDSAVISHGFSDKLTDKIVSNVNFIYNVHDVIEHCNPPTLKVAVIILEIVKETFEDVEITDELYSLVYAKEQTHLLDKLNASLGRTIDLEIRRFIAYLTFWVFSPLSVSNTESTSVSSKRSSWFRGSISLQALETASLFAKKTPQPDRRFLKLENK</sequence>
<organism evidence="9 10">
    <name type="scientific">Porites lobata</name>
    <dbReference type="NCBI Taxonomy" id="104759"/>
    <lineage>
        <taxon>Eukaryota</taxon>
        <taxon>Metazoa</taxon>
        <taxon>Cnidaria</taxon>
        <taxon>Anthozoa</taxon>
        <taxon>Hexacorallia</taxon>
        <taxon>Scleractinia</taxon>
        <taxon>Fungiina</taxon>
        <taxon>Poritidae</taxon>
        <taxon>Porites</taxon>
    </lineage>
</organism>
<evidence type="ECO:0000256" key="1">
    <source>
        <dbReference type="ARBA" id="ARBA00005446"/>
    </source>
</evidence>
<feature type="domain" description="Helicase C-terminal" evidence="8">
    <location>
        <begin position="121"/>
        <end position="287"/>
    </location>
</feature>
<protein>
    <recommendedName>
        <fullName evidence="6">DNA 3'-5' helicase</fullName>
        <ecNumber evidence="6">5.6.2.4</ecNumber>
    </recommendedName>
    <alternativeName>
        <fullName evidence="7">DNA 3'-5' helicase BLM</fullName>
    </alternativeName>
</protein>
<evidence type="ECO:0000256" key="5">
    <source>
        <dbReference type="ARBA" id="ARBA00034617"/>
    </source>
</evidence>
<evidence type="ECO:0000256" key="2">
    <source>
        <dbReference type="ARBA" id="ARBA00023125"/>
    </source>
</evidence>
<name>A0ABN8PAC5_9CNID</name>
<comment type="catalytic activity">
    <reaction evidence="5">
        <text>Couples ATP hydrolysis with the unwinding of duplex DNA by translocating in the 3'-5' direction.</text>
        <dbReference type="EC" id="5.6.2.4"/>
    </reaction>
</comment>
<dbReference type="Gene3D" id="3.40.50.300">
    <property type="entry name" value="P-loop containing nucleotide triphosphate hydrolases"/>
    <property type="match status" value="2"/>
</dbReference>
<dbReference type="Pfam" id="PF00271">
    <property type="entry name" value="Helicase_C"/>
    <property type="match status" value="1"/>
</dbReference>
<comment type="caution">
    <text evidence="9">The sequence shown here is derived from an EMBL/GenBank/DDBJ whole genome shotgun (WGS) entry which is preliminary data.</text>
</comment>
<evidence type="ECO:0000256" key="4">
    <source>
        <dbReference type="ARBA" id="ARBA00023242"/>
    </source>
</evidence>
<reference evidence="9 10" key="1">
    <citation type="submission" date="2022-05" db="EMBL/GenBank/DDBJ databases">
        <authorList>
            <consortium name="Genoscope - CEA"/>
            <person name="William W."/>
        </authorList>
    </citation>
    <scope>NUCLEOTIDE SEQUENCE [LARGE SCALE GENOMIC DNA]</scope>
</reference>
<dbReference type="EC" id="5.6.2.4" evidence="6"/>
<keyword evidence="4" id="KW-0539">Nucleus</keyword>
<dbReference type="PANTHER" id="PTHR13710:SF153">
    <property type="entry name" value="RECQ-LIKE DNA HELICASE BLM"/>
    <property type="match status" value="1"/>
</dbReference>
<accession>A0ABN8PAC5</accession>
<dbReference type="Proteomes" id="UP001159405">
    <property type="component" value="Unassembled WGS sequence"/>
</dbReference>
<dbReference type="EMBL" id="CALNXK010000063">
    <property type="protein sequence ID" value="CAH3139690.1"/>
    <property type="molecule type" value="Genomic_DNA"/>
</dbReference>
<keyword evidence="3" id="KW-0413">Isomerase</keyword>
<dbReference type="SMART" id="SM00490">
    <property type="entry name" value="HELICc"/>
    <property type="match status" value="1"/>
</dbReference>
<proteinExistence type="inferred from homology"/>
<comment type="similarity">
    <text evidence="1">Belongs to the helicase family. RecQ subfamily.</text>
</comment>
<evidence type="ECO:0000256" key="3">
    <source>
        <dbReference type="ARBA" id="ARBA00023235"/>
    </source>
</evidence>
<evidence type="ECO:0000256" key="6">
    <source>
        <dbReference type="ARBA" id="ARBA00034808"/>
    </source>
</evidence>
<keyword evidence="2" id="KW-0238">DNA-binding</keyword>
<keyword evidence="10" id="KW-1185">Reference proteome</keyword>
<dbReference type="InterPro" id="IPR001650">
    <property type="entry name" value="Helicase_C-like"/>
</dbReference>
<dbReference type="PROSITE" id="PS51194">
    <property type="entry name" value="HELICASE_CTER"/>
    <property type="match status" value="1"/>
</dbReference>
<evidence type="ECO:0000259" key="8">
    <source>
        <dbReference type="PROSITE" id="PS51194"/>
    </source>
</evidence>
<evidence type="ECO:0000313" key="10">
    <source>
        <dbReference type="Proteomes" id="UP001159405"/>
    </source>
</evidence>